<dbReference type="EMBL" id="CR555307">
    <property type="protein sequence ID" value="CAI10278.1"/>
    <property type="molecule type" value="Genomic_DNA"/>
</dbReference>
<dbReference type="Proteomes" id="UP000006552">
    <property type="component" value="Plasmid 1"/>
</dbReference>
<feature type="compositionally biased region" description="Gly residues" evidence="1">
    <location>
        <begin position="100"/>
        <end position="112"/>
    </location>
</feature>
<feature type="region of interest" description="Disordered" evidence="1">
    <location>
        <begin position="58"/>
        <end position="147"/>
    </location>
</feature>
<dbReference type="HOGENOM" id="CLU_1583172_0_0_4"/>
<accession>Q5NXD6</accession>
<dbReference type="AlphaFoldDB" id="Q5NXD6"/>
<evidence type="ECO:0000313" key="3">
    <source>
        <dbReference type="Proteomes" id="UP000006552"/>
    </source>
</evidence>
<protein>
    <submittedName>
        <fullName evidence="2">Uncharacterized protein</fullName>
    </submittedName>
</protein>
<proteinExistence type="predicted"/>
<dbReference type="KEGG" id="eba:p1B40"/>
<evidence type="ECO:0000313" key="2">
    <source>
        <dbReference type="EMBL" id="CAI10278.1"/>
    </source>
</evidence>
<organism evidence="2 3">
    <name type="scientific">Aromatoleum aromaticum (strain DSM 19018 / LMG 30748 / EbN1)</name>
    <name type="common">Azoarcus sp. (strain EbN1)</name>
    <dbReference type="NCBI Taxonomy" id="76114"/>
    <lineage>
        <taxon>Bacteria</taxon>
        <taxon>Pseudomonadati</taxon>
        <taxon>Pseudomonadota</taxon>
        <taxon>Betaproteobacteria</taxon>
        <taxon>Rhodocyclales</taxon>
        <taxon>Rhodocyclaceae</taxon>
        <taxon>Aromatoleum</taxon>
    </lineage>
</organism>
<gene>
    <name evidence="2" type="ORF">p1B40</name>
</gene>
<keyword evidence="3" id="KW-1185">Reference proteome</keyword>
<evidence type="ECO:0000256" key="1">
    <source>
        <dbReference type="SAM" id="MobiDB-lite"/>
    </source>
</evidence>
<keyword evidence="2" id="KW-0614">Plasmid</keyword>
<name>Q5NXD6_AROAE</name>
<reference evidence="2 3" key="1">
    <citation type="journal article" date="2005" name="Arch. Microbiol.">
        <title>The genome sequence of an anaerobic aromatic-degrading denitrifying bacterium, strain EbN1.</title>
        <authorList>
            <person name="Rabus R."/>
            <person name="Kube M."/>
            <person name="Heider J."/>
            <person name="Beck A."/>
            <person name="Heitmann K."/>
            <person name="Widdel F."/>
            <person name="Reinhardt R."/>
        </authorList>
    </citation>
    <scope>NUCLEOTIDE SEQUENCE [LARGE SCALE GENOMIC DNA]</scope>
    <source>
        <strain evidence="2 3">EbN1</strain>
        <plasmid evidence="3">Plasmid pAzo1</plasmid>
    </source>
</reference>
<sequence length="168" mass="17235">MRAGWGGGSPPRAGLCAGGRTKQPLCVRRPSGTGLLAGGCGQRPFVPEAACRGSVCSPRFGCEAGRRPEGRRRRSSGQTGLGLGRQAQRTTQTGCRPAGSGPGAGGEAGGNAPGPQAPTRERCAASSSEARRWGKHSSVVGRNPFPLFCPTRRRLSRALRSAGQRGSG</sequence>
<geneLocation type="plasmid" evidence="3">
    <name>pAzo1</name>
</geneLocation>